<keyword evidence="2" id="KW-1133">Transmembrane helix</keyword>
<evidence type="ECO:0000313" key="4">
    <source>
        <dbReference type="Proteomes" id="UP001634393"/>
    </source>
</evidence>
<accession>A0ABD3TSA3</accession>
<keyword evidence="4" id="KW-1185">Reference proteome</keyword>
<gene>
    <name evidence="3" type="ORF">ACJIZ3_023719</name>
</gene>
<protein>
    <submittedName>
        <fullName evidence="3">Uncharacterized protein</fullName>
    </submittedName>
</protein>
<evidence type="ECO:0000256" key="1">
    <source>
        <dbReference type="SAM" id="MobiDB-lite"/>
    </source>
</evidence>
<feature type="compositionally biased region" description="Basic and acidic residues" evidence="1">
    <location>
        <begin position="29"/>
        <end position="40"/>
    </location>
</feature>
<name>A0ABD3TSA3_9LAMI</name>
<sequence>MNYSFFSYSFISNKQTQHKRVRESRKMKKERDERRRKEEKKIEFTPNPLEAVFIAFVLCEWFMYLYTYNVINFINNIPLLWCSANKKINFPEKIFY</sequence>
<feature type="transmembrane region" description="Helical" evidence="2">
    <location>
        <begin position="51"/>
        <end position="71"/>
    </location>
</feature>
<dbReference type="Proteomes" id="UP001634393">
    <property type="component" value="Unassembled WGS sequence"/>
</dbReference>
<dbReference type="EMBL" id="JBJXBP010000003">
    <property type="protein sequence ID" value="KAL3839128.1"/>
    <property type="molecule type" value="Genomic_DNA"/>
</dbReference>
<keyword evidence="2" id="KW-0472">Membrane</keyword>
<dbReference type="AlphaFoldDB" id="A0ABD3TSA3"/>
<organism evidence="3 4">
    <name type="scientific">Penstemon smallii</name>
    <dbReference type="NCBI Taxonomy" id="265156"/>
    <lineage>
        <taxon>Eukaryota</taxon>
        <taxon>Viridiplantae</taxon>
        <taxon>Streptophyta</taxon>
        <taxon>Embryophyta</taxon>
        <taxon>Tracheophyta</taxon>
        <taxon>Spermatophyta</taxon>
        <taxon>Magnoliopsida</taxon>
        <taxon>eudicotyledons</taxon>
        <taxon>Gunneridae</taxon>
        <taxon>Pentapetalae</taxon>
        <taxon>asterids</taxon>
        <taxon>lamiids</taxon>
        <taxon>Lamiales</taxon>
        <taxon>Plantaginaceae</taxon>
        <taxon>Cheloneae</taxon>
        <taxon>Penstemon</taxon>
    </lineage>
</organism>
<evidence type="ECO:0000313" key="3">
    <source>
        <dbReference type="EMBL" id="KAL3839128.1"/>
    </source>
</evidence>
<reference evidence="3 4" key="1">
    <citation type="submission" date="2024-12" db="EMBL/GenBank/DDBJ databases">
        <title>The unique morphological basis and parallel evolutionary history of personate flowers in Penstemon.</title>
        <authorList>
            <person name="Depatie T.H."/>
            <person name="Wessinger C.A."/>
        </authorList>
    </citation>
    <scope>NUCLEOTIDE SEQUENCE [LARGE SCALE GENOMIC DNA]</scope>
    <source>
        <strain evidence="3">WTNN_2</strain>
        <tissue evidence="3">Leaf</tissue>
    </source>
</reference>
<feature type="compositionally biased region" description="Basic residues" evidence="1">
    <location>
        <begin position="17"/>
        <end position="28"/>
    </location>
</feature>
<keyword evidence="2" id="KW-0812">Transmembrane</keyword>
<comment type="caution">
    <text evidence="3">The sequence shown here is derived from an EMBL/GenBank/DDBJ whole genome shotgun (WGS) entry which is preliminary data.</text>
</comment>
<evidence type="ECO:0000256" key="2">
    <source>
        <dbReference type="SAM" id="Phobius"/>
    </source>
</evidence>
<feature type="region of interest" description="Disordered" evidence="1">
    <location>
        <begin position="17"/>
        <end position="40"/>
    </location>
</feature>
<proteinExistence type="predicted"/>